<gene>
    <name evidence="3" type="ORF">UREOM_3950</name>
</gene>
<evidence type="ECO:0000259" key="2">
    <source>
        <dbReference type="PROSITE" id="PS51084"/>
    </source>
</evidence>
<dbReference type="EMBL" id="BAABQM010000002">
    <property type="protein sequence ID" value="GAA5414684.1"/>
    <property type="molecule type" value="Genomic_DNA"/>
</dbReference>
<dbReference type="PROSITE" id="PS51084">
    <property type="entry name" value="HIT_2"/>
    <property type="match status" value="1"/>
</dbReference>
<protein>
    <submittedName>
        <fullName evidence="3">HIT family protein</fullName>
    </submittedName>
</protein>
<dbReference type="Gene3D" id="3.30.428.10">
    <property type="entry name" value="HIT-like"/>
    <property type="match status" value="1"/>
</dbReference>
<feature type="domain" description="HIT" evidence="2">
    <location>
        <begin position="5"/>
        <end position="115"/>
    </location>
</feature>
<accession>A0ABP9UB43</accession>
<dbReference type="Proteomes" id="UP001449582">
    <property type="component" value="Unassembled WGS sequence"/>
</dbReference>
<dbReference type="InterPro" id="IPR036265">
    <property type="entry name" value="HIT-like_sf"/>
</dbReference>
<feature type="short sequence motif" description="Histidine triad motif" evidence="1">
    <location>
        <begin position="98"/>
        <end position="102"/>
    </location>
</feature>
<dbReference type="InterPro" id="IPR001310">
    <property type="entry name" value="Histidine_triad_HIT"/>
</dbReference>
<dbReference type="InterPro" id="IPR039384">
    <property type="entry name" value="HINT"/>
</dbReference>
<comment type="caution">
    <text evidence="3">The sequence shown here is derived from an EMBL/GenBank/DDBJ whole genome shotgun (WGS) entry which is preliminary data.</text>
</comment>
<organism evidence="3 4">
    <name type="scientific">Ureaplasma ceti</name>
    <dbReference type="NCBI Taxonomy" id="3119530"/>
    <lineage>
        <taxon>Bacteria</taxon>
        <taxon>Bacillati</taxon>
        <taxon>Mycoplasmatota</taxon>
        <taxon>Mycoplasmoidales</taxon>
        <taxon>Mycoplasmoidaceae</taxon>
        <taxon>Ureaplasma</taxon>
    </lineage>
</organism>
<evidence type="ECO:0000313" key="3">
    <source>
        <dbReference type="EMBL" id="GAA5414684.1"/>
    </source>
</evidence>
<dbReference type="PANTHER" id="PTHR46648">
    <property type="entry name" value="HIT FAMILY PROTEIN 1"/>
    <property type="match status" value="1"/>
</dbReference>
<dbReference type="PANTHER" id="PTHR46648:SF1">
    <property type="entry name" value="ADENOSINE 5'-MONOPHOSPHORAMIDASE HNT1"/>
    <property type="match status" value="1"/>
</dbReference>
<dbReference type="CDD" id="cd01277">
    <property type="entry name" value="HINT_subgroup"/>
    <property type="match status" value="1"/>
</dbReference>
<sequence length="138" mass="14889">MENCIFCKIVAGEIPAKVVGENEGAIAFLDINPNTLGHTLVIPKAHFDNFSSADANSLQAVSSLAAEVAQKMKTSELKAQGVNYLSNEGEIAGQVVNHFHLHVIPKYQVGIGLNFKNVKLDDEVINQDLAYNILKAGK</sequence>
<dbReference type="PROSITE" id="PS00892">
    <property type="entry name" value="HIT_1"/>
    <property type="match status" value="1"/>
</dbReference>
<dbReference type="SUPFAM" id="SSF54197">
    <property type="entry name" value="HIT-like"/>
    <property type="match status" value="1"/>
</dbReference>
<dbReference type="InterPro" id="IPR011146">
    <property type="entry name" value="HIT-like"/>
</dbReference>
<keyword evidence="4" id="KW-1185">Reference proteome</keyword>
<dbReference type="InterPro" id="IPR019808">
    <property type="entry name" value="Histidine_triad_CS"/>
</dbReference>
<evidence type="ECO:0000313" key="4">
    <source>
        <dbReference type="Proteomes" id="UP001449582"/>
    </source>
</evidence>
<dbReference type="Pfam" id="PF01230">
    <property type="entry name" value="HIT"/>
    <property type="match status" value="1"/>
</dbReference>
<dbReference type="PRINTS" id="PR00332">
    <property type="entry name" value="HISTRIAD"/>
</dbReference>
<proteinExistence type="predicted"/>
<name>A0ABP9UB43_9BACT</name>
<reference evidence="3" key="1">
    <citation type="submission" date="2024-02" db="EMBL/GenBank/DDBJ databases">
        <title>Draft genome sequence of new strains in genus Ureaplasma.</title>
        <authorList>
            <person name="Nakajima Y."/>
            <person name="Segawa T."/>
        </authorList>
    </citation>
    <scope>NUCLEOTIDE SEQUENCE [LARGE SCALE GENOMIC DNA]</scope>
    <source>
        <strain evidence="3">OM1</strain>
    </source>
</reference>
<dbReference type="RefSeq" id="WP_353289845.1">
    <property type="nucleotide sequence ID" value="NZ_BAABQM010000002.1"/>
</dbReference>
<evidence type="ECO:0000256" key="1">
    <source>
        <dbReference type="PROSITE-ProRule" id="PRU00464"/>
    </source>
</evidence>